<name>A0A5Q3RWD5_9NEIS</name>
<dbReference type="PANTHER" id="PTHR38008:SF2">
    <property type="entry name" value="HEMOLYSIN"/>
    <property type="match status" value="1"/>
</dbReference>
<keyword evidence="2" id="KW-1185">Reference proteome</keyword>
<dbReference type="Proteomes" id="UP000486297">
    <property type="component" value="Unassembled WGS sequence"/>
</dbReference>
<sequence>MLKVLMMTAITAALAACAQQNEPESPVVGMANPAAEFCVKQGGKSVIKKDARDNEYGECHLPDGSVVEEWAYFRQHHQ</sequence>
<accession>A0A5Q3RWD5</accession>
<proteinExistence type="predicted"/>
<comment type="caution">
    <text evidence="1">The sequence shown here is derived from an EMBL/GenBank/DDBJ whole genome shotgun (WGS) entry which is preliminary data.</text>
</comment>
<dbReference type="EMBL" id="WJXO01000001">
    <property type="protein sequence ID" value="MRN38828.1"/>
    <property type="molecule type" value="Genomic_DNA"/>
</dbReference>
<dbReference type="Pfam" id="PF03891">
    <property type="entry name" value="DUF333"/>
    <property type="match status" value="1"/>
</dbReference>
<evidence type="ECO:0000313" key="1">
    <source>
        <dbReference type="EMBL" id="MRN38828.1"/>
    </source>
</evidence>
<protein>
    <submittedName>
        <fullName evidence="1">DUF333 domain-containing protein</fullName>
    </submittedName>
</protein>
<dbReference type="InterPro" id="IPR005590">
    <property type="entry name" value="DUF333"/>
</dbReference>
<dbReference type="PROSITE" id="PS51257">
    <property type="entry name" value="PROKAR_LIPOPROTEIN"/>
    <property type="match status" value="1"/>
</dbReference>
<evidence type="ECO:0000313" key="2">
    <source>
        <dbReference type="Proteomes" id="UP000486297"/>
    </source>
</evidence>
<dbReference type="PANTHER" id="PTHR38008">
    <property type="entry name" value="HEMOLYSIN-RELATED"/>
    <property type="match status" value="1"/>
</dbReference>
<organism evidence="1 2">
    <name type="scientific">Neisseria brasiliensis</name>
    <dbReference type="NCBI Taxonomy" id="2666100"/>
    <lineage>
        <taxon>Bacteria</taxon>
        <taxon>Pseudomonadati</taxon>
        <taxon>Pseudomonadota</taxon>
        <taxon>Betaproteobacteria</taxon>
        <taxon>Neisseriales</taxon>
        <taxon>Neisseriaceae</taxon>
        <taxon>Neisseria</taxon>
    </lineage>
</organism>
<dbReference type="RefSeq" id="WP_095502857.1">
    <property type="nucleotide sequence ID" value="NZ_CP046027.1"/>
</dbReference>
<gene>
    <name evidence="1" type="ORF">GJU80_10115</name>
</gene>
<dbReference type="AlphaFoldDB" id="A0A5Q3RWD5"/>
<reference evidence="1" key="1">
    <citation type="journal article" name="Emerg. Infect. Dis.">
        <title>Two cases of a newly characterized neisseria species.</title>
        <authorList>
            <person name="Mustapha M."/>
            <person name="Lemos A.P.S."/>
            <person name="Harrison L.H."/>
            <person name="Vantyne D."/>
            <person name="Sacchi C.T."/>
        </authorList>
    </citation>
    <scope>NUCLEOTIDE SEQUENCE</scope>
    <source>
        <strain evidence="1">N.95.16</strain>
    </source>
</reference>